<feature type="compositionally biased region" description="Basic and acidic residues" evidence="1">
    <location>
        <begin position="333"/>
        <end position="345"/>
    </location>
</feature>
<feature type="region of interest" description="Disordered" evidence="1">
    <location>
        <begin position="56"/>
        <end position="371"/>
    </location>
</feature>
<evidence type="ECO:0000313" key="3">
    <source>
        <dbReference type="Proteomes" id="UP000248423"/>
    </source>
</evidence>
<evidence type="ECO:0000313" key="2">
    <source>
        <dbReference type="EMBL" id="PYI11049.1"/>
    </source>
</evidence>
<proteinExistence type="predicted"/>
<feature type="compositionally biased region" description="Basic and acidic residues" evidence="1">
    <location>
        <begin position="267"/>
        <end position="283"/>
    </location>
</feature>
<dbReference type="OrthoDB" id="4511012at2759"/>
<evidence type="ECO:0000256" key="1">
    <source>
        <dbReference type="SAM" id="MobiDB-lite"/>
    </source>
</evidence>
<feature type="compositionally biased region" description="Pro residues" evidence="1">
    <location>
        <begin position="194"/>
        <end position="214"/>
    </location>
</feature>
<reference evidence="2 3" key="1">
    <citation type="submission" date="2018-02" db="EMBL/GenBank/DDBJ databases">
        <title>The genomes of Aspergillus section Nigri reveals drivers in fungal speciation.</title>
        <authorList>
            <consortium name="DOE Joint Genome Institute"/>
            <person name="Vesth T.C."/>
            <person name="Nybo J."/>
            <person name="Theobald S."/>
            <person name="Brandl J."/>
            <person name="Frisvad J.C."/>
            <person name="Nielsen K.F."/>
            <person name="Lyhne E.K."/>
            <person name="Kogle M.E."/>
            <person name="Kuo A."/>
            <person name="Riley R."/>
            <person name="Clum A."/>
            <person name="Nolan M."/>
            <person name="Lipzen A."/>
            <person name="Salamov A."/>
            <person name="Henrissat B."/>
            <person name="Wiebenga A."/>
            <person name="De vries R.P."/>
            <person name="Grigoriev I.V."/>
            <person name="Mortensen U.H."/>
            <person name="Andersen M.R."/>
            <person name="Baker S.E."/>
        </authorList>
    </citation>
    <scope>NUCLEOTIDE SEQUENCE [LARGE SCALE GENOMIC DNA]</scope>
    <source>
        <strain evidence="2 3">CBS 121057</strain>
    </source>
</reference>
<protein>
    <submittedName>
        <fullName evidence="2">Uncharacterized protein</fullName>
    </submittedName>
</protein>
<dbReference type="Proteomes" id="UP000248423">
    <property type="component" value="Unassembled WGS sequence"/>
</dbReference>
<organism evidence="2 3">
    <name type="scientific">Aspergillus sclerotiicarbonarius (strain CBS 121057 / IBT 28362)</name>
    <dbReference type="NCBI Taxonomy" id="1448318"/>
    <lineage>
        <taxon>Eukaryota</taxon>
        <taxon>Fungi</taxon>
        <taxon>Dikarya</taxon>
        <taxon>Ascomycota</taxon>
        <taxon>Pezizomycotina</taxon>
        <taxon>Eurotiomycetes</taxon>
        <taxon>Eurotiomycetidae</taxon>
        <taxon>Eurotiales</taxon>
        <taxon>Aspergillaceae</taxon>
        <taxon>Aspergillus</taxon>
        <taxon>Aspergillus subgen. Circumdati</taxon>
    </lineage>
</organism>
<dbReference type="EMBL" id="KZ826319">
    <property type="protein sequence ID" value="PYI11049.1"/>
    <property type="molecule type" value="Genomic_DNA"/>
</dbReference>
<accession>A0A319F5J9</accession>
<name>A0A319F5J9_ASPSB</name>
<keyword evidence="3" id="KW-1185">Reference proteome</keyword>
<gene>
    <name evidence="2" type="ORF">BO78DRAFT_426101</name>
</gene>
<feature type="compositionally biased region" description="Basic and acidic residues" evidence="1">
    <location>
        <begin position="234"/>
        <end position="248"/>
    </location>
</feature>
<dbReference type="AlphaFoldDB" id="A0A319F5J9"/>
<dbReference type="VEuPathDB" id="FungiDB:BO78DRAFT_426101"/>
<sequence length="444" mass="51094">MCIIEEYTDVYPADVRQRRVLLRCVLGRSVGYCYRTRVVNLGERFHDRPARHFQYAQPRPAEMNSLRHRIVDPREPARSPSYPRRRPARRSSSFRILFPFLRRSPGSDEESDEPSPRGRARSRPYASTPDIPIPPIQREPRATPRPQIRVVSPRVRTPTREKPLPRPAMPYSHEKPLPRPPSTPYPVVIHQEPARPPRPARYGPRPPPPPPPAGMPSATPIHPPSTPPVKKVRLPRERSPVTEREPIRKPSSIPTPVQIHTPPTPRPEYRPEPRHVRFSDTVDHVSLSSDGAPSPVFPPRYYSRFSSSAIHGDHSPSSYGHRRPSSPFPVSKEAARRYTYPDRPHRNPAAPPPGRYRQHAPAPLRGYAGGYPAQVRTPARIIEEGRPLYERARAFEEAQRRRGVPVEGRWRPRMRGSDRYGEIRLGDERIARDQGHPSRRWRWL</sequence>